<name>A0A2N0TXJ0_9FLAO</name>
<dbReference type="Pfam" id="PF13648">
    <property type="entry name" value="Lipocalin_4"/>
    <property type="match status" value="1"/>
</dbReference>
<dbReference type="InterPro" id="IPR024311">
    <property type="entry name" value="Lipocalin-like"/>
</dbReference>
<evidence type="ECO:0000259" key="1">
    <source>
        <dbReference type="Pfam" id="PF13648"/>
    </source>
</evidence>
<organism evidence="2 3">
    <name type="scientific">Salegentibacter salinarum</name>
    <dbReference type="NCBI Taxonomy" id="447422"/>
    <lineage>
        <taxon>Bacteria</taxon>
        <taxon>Pseudomonadati</taxon>
        <taxon>Bacteroidota</taxon>
        <taxon>Flavobacteriia</taxon>
        <taxon>Flavobacteriales</taxon>
        <taxon>Flavobacteriaceae</taxon>
        <taxon>Salegentibacter</taxon>
    </lineage>
</organism>
<evidence type="ECO:0000313" key="3">
    <source>
        <dbReference type="Proteomes" id="UP000232673"/>
    </source>
</evidence>
<dbReference type="Proteomes" id="UP000232673">
    <property type="component" value="Unassembled WGS sequence"/>
</dbReference>
<dbReference type="OrthoDB" id="1448599at2"/>
<sequence>MKGSMLHIILLLTLNCWLTSYTSFSQTLDKETILGTWDIQGNLMGENGKGWLIPHKQSNADCLPDHTVFTKNHMAREVKYNKSCQERENTFNWTLNEGIITLSKGERSIKWHIEDMKNGKMTIGVPIHPGAEKKLYLLYKKRN</sequence>
<evidence type="ECO:0000313" key="2">
    <source>
        <dbReference type="EMBL" id="PKD19449.1"/>
    </source>
</evidence>
<protein>
    <recommendedName>
        <fullName evidence="1">Lipocalin-like domain-containing protein</fullName>
    </recommendedName>
</protein>
<dbReference type="RefSeq" id="WP_079714269.1">
    <property type="nucleotide sequence ID" value="NZ_FUZC01000017.1"/>
</dbReference>
<gene>
    <name evidence="2" type="ORF">APR41_15935</name>
</gene>
<reference evidence="2 3" key="1">
    <citation type="submission" date="2015-10" db="EMBL/GenBank/DDBJ databases">
        <title>Draft genome sequence of Salegentibacter salinarum KCTC 12975.</title>
        <authorList>
            <person name="Lin W."/>
            <person name="Zheng Q."/>
        </authorList>
    </citation>
    <scope>NUCLEOTIDE SEQUENCE [LARGE SCALE GENOMIC DNA]</scope>
    <source>
        <strain evidence="2 3">KCTC 12975</strain>
    </source>
</reference>
<comment type="caution">
    <text evidence="2">The sequence shown here is derived from an EMBL/GenBank/DDBJ whole genome shotgun (WGS) entry which is preliminary data.</text>
</comment>
<feature type="domain" description="Lipocalin-like" evidence="1">
    <location>
        <begin position="33"/>
        <end position="123"/>
    </location>
</feature>
<dbReference type="AlphaFoldDB" id="A0A2N0TXJ0"/>
<dbReference type="EMBL" id="LKTS01000013">
    <property type="protein sequence ID" value="PKD19449.1"/>
    <property type="molecule type" value="Genomic_DNA"/>
</dbReference>
<proteinExistence type="predicted"/>
<keyword evidence="3" id="KW-1185">Reference proteome</keyword>
<dbReference type="STRING" id="447422.SAMN05660903_03276"/>
<accession>A0A2N0TXJ0</accession>